<name>A0A2R6AXE5_9ARCH</name>
<dbReference type="AlphaFoldDB" id="A0A2R6AXE5"/>
<protein>
    <submittedName>
        <fullName evidence="1">Uncharacterized protein</fullName>
    </submittedName>
</protein>
<sequence>MIGSTSTGEAAQFATIFHSSWFVPTGMDARVYFDAQNDKEYGSGVTRSPNSINGCTFVLSMEIYAYGSLYSIGEAVSQFEIKFYYAKYAYSPACSCWQFIGSGDYSIILC</sequence>
<comment type="caution">
    <text evidence="1">The sequence shown here is derived from an EMBL/GenBank/DDBJ whole genome shotgun (WGS) entry which is preliminary data.</text>
</comment>
<reference evidence="1 2" key="1">
    <citation type="submission" date="2017-04" db="EMBL/GenBank/DDBJ databases">
        <title>Novel microbial lineages endemic to geothermal iron-oxide mats fill important gaps in the evolutionary history of Archaea.</title>
        <authorList>
            <person name="Jay Z.J."/>
            <person name="Beam J.P."/>
            <person name="Dlakic M."/>
            <person name="Rusch D.B."/>
            <person name="Kozubal M.A."/>
            <person name="Inskeep W.P."/>
        </authorList>
    </citation>
    <scope>NUCLEOTIDE SEQUENCE [LARGE SCALE GENOMIC DNA]</scope>
    <source>
        <strain evidence="1">OSP_D</strain>
    </source>
</reference>
<gene>
    <name evidence="1" type="ORF">B9Q03_05510</name>
</gene>
<accession>A0A2R6AXE5</accession>
<dbReference type="EMBL" id="NEXE01000040">
    <property type="protein sequence ID" value="PSN90968.1"/>
    <property type="molecule type" value="Genomic_DNA"/>
</dbReference>
<evidence type="ECO:0000313" key="1">
    <source>
        <dbReference type="EMBL" id="PSN90968.1"/>
    </source>
</evidence>
<evidence type="ECO:0000313" key="2">
    <source>
        <dbReference type="Proteomes" id="UP000240322"/>
    </source>
</evidence>
<organism evidence="1 2">
    <name type="scientific">Candidatus Marsarchaeota G2 archaeon OSP_D</name>
    <dbReference type="NCBI Taxonomy" id="1978157"/>
    <lineage>
        <taxon>Archaea</taxon>
        <taxon>Candidatus Marsarchaeota</taxon>
        <taxon>Candidatus Marsarchaeota group 2</taxon>
    </lineage>
</organism>
<proteinExistence type="predicted"/>
<dbReference type="Proteomes" id="UP000240322">
    <property type="component" value="Unassembled WGS sequence"/>
</dbReference>